<feature type="transmembrane region" description="Helical" evidence="8">
    <location>
        <begin position="327"/>
        <end position="348"/>
    </location>
</feature>
<dbReference type="Pfam" id="PF05977">
    <property type="entry name" value="MFS_3"/>
    <property type="match status" value="1"/>
</dbReference>
<evidence type="ECO:0000256" key="6">
    <source>
        <dbReference type="ARBA" id="ARBA00023136"/>
    </source>
</evidence>
<keyword evidence="6 8" id="KW-0472">Membrane</keyword>
<evidence type="ECO:0000256" key="1">
    <source>
        <dbReference type="ARBA" id="ARBA00004651"/>
    </source>
</evidence>
<keyword evidence="4 8" id="KW-0812">Transmembrane</keyword>
<comment type="caution">
    <text evidence="10">The sequence shown here is derived from an EMBL/GenBank/DDBJ whole genome shotgun (WGS) entry which is preliminary data.</text>
</comment>
<evidence type="ECO:0000256" key="7">
    <source>
        <dbReference type="SAM" id="MobiDB-lite"/>
    </source>
</evidence>
<gene>
    <name evidence="10" type="ORF">QWZ14_25480</name>
</gene>
<dbReference type="SUPFAM" id="SSF103473">
    <property type="entry name" value="MFS general substrate transporter"/>
    <property type="match status" value="1"/>
</dbReference>
<dbReference type="PANTHER" id="PTHR23513:SF11">
    <property type="entry name" value="STAPHYLOFERRIN A TRANSPORTER"/>
    <property type="match status" value="1"/>
</dbReference>
<keyword evidence="3" id="KW-1003">Cell membrane</keyword>
<evidence type="ECO:0000313" key="10">
    <source>
        <dbReference type="EMBL" id="MDN3567744.1"/>
    </source>
</evidence>
<evidence type="ECO:0000313" key="11">
    <source>
        <dbReference type="Proteomes" id="UP001529369"/>
    </source>
</evidence>
<dbReference type="InterPro" id="IPR036259">
    <property type="entry name" value="MFS_trans_sf"/>
</dbReference>
<accession>A0ABT8ADB1</accession>
<proteinExistence type="predicted"/>
<evidence type="ECO:0000256" key="2">
    <source>
        <dbReference type="ARBA" id="ARBA00022448"/>
    </source>
</evidence>
<name>A0ABT8ADB1_9PROT</name>
<feature type="region of interest" description="Disordered" evidence="7">
    <location>
        <begin position="528"/>
        <end position="549"/>
    </location>
</feature>
<dbReference type="EMBL" id="JAUFPN010000197">
    <property type="protein sequence ID" value="MDN3567744.1"/>
    <property type="molecule type" value="Genomic_DNA"/>
</dbReference>
<keyword evidence="5 8" id="KW-1133">Transmembrane helix</keyword>
<evidence type="ECO:0000259" key="9">
    <source>
        <dbReference type="PROSITE" id="PS50850"/>
    </source>
</evidence>
<protein>
    <submittedName>
        <fullName evidence="10">MFS transporter</fullName>
    </submittedName>
</protein>
<comment type="subcellular location">
    <subcellularLocation>
        <location evidence="1">Cell membrane</location>
        <topology evidence="1">Multi-pass membrane protein</topology>
    </subcellularLocation>
</comment>
<feature type="compositionally biased region" description="Low complexity" evidence="7">
    <location>
        <begin position="528"/>
        <end position="542"/>
    </location>
</feature>
<evidence type="ECO:0000256" key="5">
    <source>
        <dbReference type="ARBA" id="ARBA00022989"/>
    </source>
</evidence>
<evidence type="ECO:0000256" key="8">
    <source>
        <dbReference type="SAM" id="Phobius"/>
    </source>
</evidence>
<keyword evidence="11" id="KW-1185">Reference proteome</keyword>
<evidence type="ECO:0000256" key="3">
    <source>
        <dbReference type="ARBA" id="ARBA00022475"/>
    </source>
</evidence>
<keyword evidence="2" id="KW-0813">Transport</keyword>
<dbReference type="Proteomes" id="UP001529369">
    <property type="component" value="Unassembled WGS sequence"/>
</dbReference>
<dbReference type="PROSITE" id="PS50850">
    <property type="entry name" value="MFS"/>
    <property type="match status" value="1"/>
</dbReference>
<feature type="transmembrane region" description="Helical" evidence="8">
    <location>
        <begin position="360"/>
        <end position="379"/>
    </location>
</feature>
<feature type="transmembrane region" description="Helical" evidence="8">
    <location>
        <begin position="385"/>
        <end position="403"/>
    </location>
</feature>
<dbReference type="InterPro" id="IPR020846">
    <property type="entry name" value="MFS_dom"/>
</dbReference>
<feature type="transmembrane region" description="Helical" evidence="8">
    <location>
        <begin position="117"/>
        <end position="138"/>
    </location>
</feature>
<feature type="transmembrane region" description="Helical" evidence="8">
    <location>
        <begin position="236"/>
        <end position="258"/>
    </location>
</feature>
<dbReference type="InterPro" id="IPR010290">
    <property type="entry name" value="TM_effector"/>
</dbReference>
<reference evidence="11" key="1">
    <citation type="journal article" date="2019" name="Int. J. Syst. Evol. Microbiol.">
        <title>The Global Catalogue of Microorganisms (GCM) 10K type strain sequencing project: providing services to taxonomists for standard genome sequencing and annotation.</title>
        <authorList>
            <consortium name="The Broad Institute Genomics Platform"/>
            <consortium name="The Broad Institute Genome Sequencing Center for Infectious Disease"/>
            <person name="Wu L."/>
            <person name="Ma J."/>
        </authorList>
    </citation>
    <scope>NUCLEOTIDE SEQUENCE [LARGE SCALE GENOMIC DNA]</scope>
    <source>
        <strain evidence="11">CECT 7131</strain>
    </source>
</reference>
<feature type="domain" description="Major facilitator superfamily (MFS) profile" evidence="9">
    <location>
        <begin position="24"/>
        <end position="411"/>
    </location>
</feature>
<sequence length="549" mass="58045">MRAYLPAMPLLRLPRAFAPLRHSVFRMLWLATLASNIGGWMQNTGAGWLMTSLSPSPFMVGLVQAATMLPVFMLALPAGALADIVDRRLFLLGAQAWILLMALILAVLTWTDSIGPWGLLALTFAIGAGSAMNFPAWAATTNELVPREDLVGAIALNGIGFNLARALGPAFGGFAIAAAGPEAAFALNAVAFLVLILALLFWKRTEAPSRMPKEHLLSAMRAGLRFVSASPAMRAAIIRACAFFLFTAAVWGLLPLFVRQQLGLGPQAFGLMLGVMGLSAVAAGFALPALRSRLDRSQTVFWASILAAVAMGILAASHHWAPAALGMLFYGAAWIAAGSTLSASAQLAAPGWVRARAIAIYQLSFFGVMALGSALSGWVGGSFSVPLALGVAAAGCAIAAVFVRRWGIDSVALAETSQGVSHEPQPGAPAAELRGLLGEASGRVLEVVRYRIDPAQRAAFLAAMQEVRRVRLRSGAGTWGLYEDVAQPDLWVELWSVDSWTEHMREESRRTDWDRAALARAAALHQPLPGAAAGGEPAPEAARFLNVNP</sequence>
<feature type="transmembrane region" description="Helical" evidence="8">
    <location>
        <begin position="20"/>
        <end position="41"/>
    </location>
</feature>
<feature type="transmembrane region" description="Helical" evidence="8">
    <location>
        <begin position="264"/>
        <end position="287"/>
    </location>
</feature>
<evidence type="ECO:0000256" key="4">
    <source>
        <dbReference type="ARBA" id="ARBA00022692"/>
    </source>
</evidence>
<organism evidence="10 11">
    <name type="scientific">Paeniroseomonas aquatica</name>
    <dbReference type="NCBI Taxonomy" id="373043"/>
    <lineage>
        <taxon>Bacteria</taxon>
        <taxon>Pseudomonadati</taxon>
        <taxon>Pseudomonadota</taxon>
        <taxon>Alphaproteobacteria</taxon>
        <taxon>Acetobacterales</taxon>
        <taxon>Acetobacteraceae</taxon>
        <taxon>Paeniroseomonas</taxon>
    </lineage>
</organism>
<feature type="transmembrane region" description="Helical" evidence="8">
    <location>
        <begin position="150"/>
        <end position="177"/>
    </location>
</feature>
<dbReference type="RefSeq" id="WP_290319805.1">
    <property type="nucleotide sequence ID" value="NZ_JAUFPN010000197.1"/>
</dbReference>
<dbReference type="PANTHER" id="PTHR23513">
    <property type="entry name" value="INTEGRAL MEMBRANE EFFLUX PROTEIN-RELATED"/>
    <property type="match status" value="1"/>
</dbReference>
<feature type="transmembrane region" description="Helical" evidence="8">
    <location>
        <begin position="183"/>
        <end position="202"/>
    </location>
</feature>
<dbReference type="Gene3D" id="1.20.1250.20">
    <property type="entry name" value="MFS general substrate transporter like domains"/>
    <property type="match status" value="1"/>
</dbReference>
<feature type="transmembrane region" description="Helical" evidence="8">
    <location>
        <begin position="89"/>
        <end position="111"/>
    </location>
</feature>
<dbReference type="CDD" id="cd06173">
    <property type="entry name" value="MFS_MefA_like"/>
    <property type="match status" value="1"/>
</dbReference>
<feature type="transmembrane region" description="Helical" evidence="8">
    <location>
        <begin position="61"/>
        <end position="82"/>
    </location>
</feature>
<feature type="transmembrane region" description="Helical" evidence="8">
    <location>
        <begin position="299"/>
        <end position="321"/>
    </location>
</feature>